<proteinExistence type="predicted"/>
<sequence length="161" mass="17461">MPTPAKNTICLWYNGDAEGAARFYAETFPDSSVGKVHRAPGDFPSGKQGDALTVEFTVMGIPCIGLNGGPGFPHTFAFSFQVATTDQAETDRYWDAIVGNGGEESQCGWCRDRWGLWWQITPVALTAGVADPDPVVAKRVFDAMMQMKKIDVAVIEAARRG</sequence>
<dbReference type="SUPFAM" id="SSF54593">
    <property type="entry name" value="Glyoxalase/Bleomycin resistance protein/Dihydroxybiphenyl dioxygenase"/>
    <property type="match status" value="1"/>
</dbReference>
<dbReference type="EMBL" id="DPIY01000005">
    <property type="protein sequence ID" value="HCT56544.1"/>
    <property type="molecule type" value="Genomic_DNA"/>
</dbReference>
<gene>
    <name evidence="2" type="ORF">DGD08_04945</name>
</gene>
<dbReference type="PANTHER" id="PTHR33990:SF2">
    <property type="entry name" value="PHNB-LIKE DOMAIN-CONTAINING PROTEIN"/>
    <property type="match status" value="1"/>
</dbReference>
<dbReference type="InterPro" id="IPR029068">
    <property type="entry name" value="Glyas_Bleomycin-R_OHBP_Dase"/>
</dbReference>
<dbReference type="PIRSF" id="PIRSF021700">
    <property type="entry name" value="3_dmu_93_MTrfase"/>
    <property type="match status" value="1"/>
</dbReference>
<accession>A0A3D4V6V1</accession>
<protein>
    <submittedName>
        <fullName evidence="2">VOC family protein</fullName>
    </submittedName>
</protein>
<dbReference type="AlphaFoldDB" id="A0A3D4V6V1"/>
<feature type="domain" description="PhnB-like" evidence="1">
    <location>
        <begin position="6"/>
        <end position="121"/>
    </location>
</feature>
<dbReference type="Gene3D" id="3.10.180.10">
    <property type="entry name" value="2,3-Dihydroxybiphenyl 1,2-Dioxygenase, domain 1"/>
    <property type="match status" value="1"/>
</dbReference>
<evidence type="ECO:0000259" key="1">
    <source>
        <dbReference type="Pfam" id="PF06983"/>
    </source>
</evidence>
<dbReference type="OMA" id="EESQCGW"/>
<comment type="caution">
    <text evidence="2">The sequence shown here is derived from an EMBL/GenBank/DDBJ whole genome shotgun (WGS) entry which is preliminary data.</text>
</comment>
<organism evidence="2 3">
    <name type="scientific">Gemmatimonas aurantiaca</name>
    <dbReference type="NCBI Taxonomy" id="173480"/>
    <lineage>
        <taxon>Bacteria</taxon>
        <taxon>Pseudomonadati</taxon>
        <taxon>Gemmatimonadota</taxon>
        <taxon>Gemmatimonadia</taxon>
        <taxon>Gemmatimonadales</taxon>
        <taxon>Gemmatimonadaceae</taxon>
        <taxon>Gemmatimonas</taxon>
    </lineage>
</organism>
<dbReference type="InterPro" id="IPR028973">
    <property type="entry name" value="PhnB-like"/>
</dbReference>
<evidence type="ECO:0000313" key="3">
    <source>
        <dbReference type="Proteomes" id="UP000264071"/>
    </source>
</evidence>
<dbReference type="Proteomes" id="UP000264071">
    <property type="component" value="Unassembled WGS sequence"/>
</dbReference>
<dbReference type="PANTHER" id="PTHR33990">
    <property type="entry name" value="PROTEIN YJDN-RELATED"/>
    <property type="match status" value="1"/>
</dbReference>
<dbReference type="Pfam" id="PF06983">
    <property type="entry name" value="3-dmu-9_3-mt"/>
    <property type="match status" value="1"/>
</dbReference>
<dbReference type="CDD" id="cd06588">
    <property type="entry name" value="PhnB_like"/>
    <property type="match status" value="1"/>
</dbReference>
<name>A0A3D4V6V1_9BACT</name>
<reference evidence="2 3" key="1">
    <citation type="journal article" date="2018" name="Nat. Biotechnol.">
        <title>A standardized bacterial taxonomy based on genome phylogeny substantially revises the tree of life.</title>
        <authorList>
            <person name="Parks D.H."/>
            <person name="Chuvochina M."/>
            <person name="Waite D.W."/>
            <person name="Rinke C."/>
            <person name="Skarshewski A."/>
            <person name="Chaumeil P.A."/>
            <person name="Hugenholtz P."/>
        </authorList>
    </citation>
    <scope>NUCLEOTIDE SEQUENCE [LARGE SCALE GENOMIC DNA]</scope>
    <source>
        <strain evidence="2">UBA8844</strain>
    </source>
</reference>
<evidence type="ECO:0000313" key="2">
    <source>
        <dbReference type="EMBL" id="HCT56544.1"/>
    </source>
</evidence>
<dbReference type="InterPro" id="IPR009725">
    <property type="entry name" value="3_dmu_93_MTrfase"/>
</dbReference>